<dbReference type="InterPro" id="IPR003494">
    <property type="entry name" value="SHS2_FtsA"/>
</dbReference>
<evidence type="ECO:0000256" key="1">
    <source>
        <dbReference type="ARBA" id="ARBA00022475"/>
    </source>
</evidence>
<dbReference type="GO" id="GO:0043093">
    <property type="term" value="P:FtsZ-dependent cytokinesis"/>
    <property type="evidence" value="ECO:0007669"/>
    <property type="project" value="UniProtKB-UniRule"/>
</dbReference>
<dbReference type="STRING" id="445932.Emin_0541"/>
<evidence type="ECO:0000256" key="6">
    <source>
        <dbReference type="PIRNR" id="PIRNR003101"/>
    </source>
</evidence>
<evidence type="ECO:0000256" key="2">
    <source>
        <dbReference type="ARBA" id="ARBA00022618"/>
    </source>
</evidence>
<dbReference type="HOGENOM" id="CLU_037850_3_1_0"/>
<dbReference type="Pfam" id="PF14450">
    <property type="entry name" value="FtsA"/>
    <property type="match status" value="1"/>
</dbReference>
<sequence>MSKTNIIAGLDVGSGKMTCVAAVQDFETNTLRVEAANSISCKGLRAGVVLDIRETSAAAVSLLTGLERECGKDIGALFLGVRGSHLESFTNHGTYNISRADKEITINDMQLAIENAKAIPIKNDNEIINVIPQSFAIDKEKGIINPEGMEGSLLEVDVHVTTGSSTHLNNLVKSIQKPGFRIDGTFYGLVPLADMVLTQEEKEIGSMLIDLGGETMSVGIYIDGVLRFSRDIPFGCDLITSDLARLLHTPRQSAKEIKERYGVAFPTFLEDEGEIPVPTLDGRSMHNVKKSFILDIIQPRVEELFEEVKKVVDRSGYKDFPVVGVLSGGGSLMPGVTNVCVNTLGLREVRTGMVSREAIIGDEQFFDPKYSTALALVAYASQRGMYEEYNRASFEQKTGLFSKIGKIFKGVDIFGS</sequence>
<protein>
    <recommendedName>
        <fullName evidence="5 6">Cell division protein FtsA</fullName>
    </recommendedName>
</protein>
<dbReference type="SMART" id="SM00842">
    <property type="entry name" value="FtsA"/>
    <property type="match status" value="1"/>
</dbReference>
<comment type="subunit">
    <text evidence="5">Self-interacts. Interacts with FtsZ.</text>
</comment>
<dbReference type="InterPro" id="IPR043129">
    <property type="entry name" value="ATPase_NBD"/>
</dbReference>
<keyword evidence="9" id="KW-1185">Reference proteome</keyword>
<keyword evidence="2 5" id="KW-0132">Cell division</keyword>
<feature type="domain" description="SHS2" evidence="7">
    <location>
        <begin position="7"/>
        <end position="198"/>
    </location>
</feature>
<comment type="function">
    <text evidence="5 6">Cell division protein that is involved in the assembly of the Z ring. May serve as a membrane anchor for the Z ring.</text>
</comment>
<keyword evidence="1 5" id="KW-1003">Cell membrane</keyword>
<evidence type="ECO:0000259" key="7">
    <source>
        <dbReference type="SMART" id="SM00842"/>
    </source>
</evidence>
<dbReference type="Gene3D" id="3.30.1490.110">
    <property type="match status" value="1"/>
</dbReference>
<dbReference type="Pfam" id="PF02491">
    <property type="entry name" value="SHS2_FTSA"/>
    <property type="match status" value="1"/>
</dbReference>
<dbReference type="GO" id="GO:0032153">
    <property type="term" value="C:cell division site"/>
    <property type="evidence" value="ECO:0007669"/>
    <property type="project" value="UniProtKB-UniRule"/>
</dbReference>
<keyword evidence="5" id="KW-0997">Cell inner membrane</keyword>
<accession>B2KCH5</accession>
<dbReference type="PANTHER" id="PTHR32432">
    <property type="entry name" value="CELL DIVISION PROTEIN FTSA-RELATED"/>
    <property type="match status" value="1"/>
</dbReference>
<comment type="subcellular location">
    <subcellularLocation>
        <location evidence="5">Cell inner membrane</location>
        <topology evidence="5">Peripheral membrane protein</topology>
        <orientation evidence="5">Cytoplasmic side</orientation>
    </subcellularLocation>
    <text evidence="5">Localizes to the Z ring in an FtsZ-dependent manner. Targeted to the membrane through a conserved C-terminal amphipathic helix.</text>
</comment>
<dbReference type="InterPro" id="IPR050696">
    <property type="entry name" value="FtsA/MreB"/>
</dbReference>
<dbReference type="EMBL" id="CP001055">
    <property type="protein sequence ID" value="ACC98096.1"/>
    <property type="molecule type" value="Genomic_DNA"/>
</dbReference>
<dbReference type="OrthoDB" id="9768127at2"/>
<gene>
    <name evidence="5" type="primary">ftsA</name>
    <name evidence="8" type="ordered locus">Emin_0541</name>
</gene>
<dbReference type="KEGG" id="emi:Emin_0541"/>
<name>B2KCH5_ELUMP</name>
<organism evidence="8 9">
    <name type="scientific">Elusimicrobium minutum (strain Pei191)</name>
    <dbReference type="NCBI Taxonomy" id="445932"/>
    <lineage>
        <taxon>Bacteria</taxon>
        <taxon>Pseudomonadati</taxon>
        <taxon>Elusimicrobiota</taxon>
        <taxon>Elusimicrobia</taxon>
        <taxon>Elusimicrobiales</taxon>
        <taxon>Elusimicrobiaceae</taxon>
        <taxon>Elusimicrobium</taxon>
    </lineage>
</organism>
<dbReference type="Gene3D" id="3.30.420.40">
    <property type="match status" value="1"/>
</dbReference>
<dbReference type="RefSeq" id="WP_012414711.1">
    <property type="nucleotide sequence ID" value="NC_010644.1"/>
</dbReference>
<dbReference type="PANTHER" id="PTHR32432:SF4">
    <property type="entry name" value="CELL DIVISION PROTEIN FTSA"/>
    <property type="match status" value="1"/>
</dbReference>
<dbReference type="NCBIfam" id="TIGR01174">
    <property type="entry name" value="ftsA"/>
    <property type="match status" value="1"/>
</dbReference>
<dbReference type="SUPFAM" id="SSF53067">
    <property type="entry name" value="Actin-like ATPase domain"/>
    <property type="match status" value="2"/>
</dbReference>
<evidence type="ECO:0000256" key="3">
    <source>
        <dbReference type="ARBA" id="ARBA00023136"/>
    </source>
</evidence>
<dbReference type="AlphaFoldDB" id="B2KCH5"/>
<keyword evidence="4 5" id="KW-0131">Cell cycle</keyword>
<evidence type="ECO:0000313" key="8">
    <source>
        <dbReference type="EMBL" id="ACC98096.1"/>
    </source>
</evidence>
<comment type="similarity">
    <text evidence="5 6">Belongs to the FtsA/MreB family.</text>
</comment>
<dbReference type="Proteomes" id="UP000001029">
    <property type="component" value="Chromosome"/>
</dbReference>
<dbReference type="HAMAP" id="MF_02033">
    <property type="entry name" value="FtsA"/>
    <property type="match status" value="1"/>
</dbReference>
<keyword evidence="3 5" id="KW-0472">Membrane</keyword>
<evidence type="ECO:0000256" key="4">
    <source>
        <dbReference type="ARBA" id="ARBA00023306"/>
    </source>
</evidence>
<dbReference type="InterPro" id="IPR020823">
    <property type="entry name" value="Cell_div_FtsA"/>
</dbReference>
<dbReference type="PIRSF" id="PIRSF003101">
    <property type="entry name" value="FtsA"/>
    <property type="match status" value="1"/>
</dbReference>
<dbReference type="GO" id="GO:0009898">
    <property type="term" value="C:cytoplasmic side of plasma membrane"/>
    <property type="evidence" value="ECO:0007669"/>
    <property type="project" value="UniProtKB-UniRule"/>
</dbReference>
<proteinExistence type="inferred from homology"/>
<evidence type="ECO:0000313" key="9">
    <source>
        <dbReference type="Proteomes" id="UP000001029"/>
    </source>
</evidence>
<evidence type="ECO:0000256" key="5">
    <source>
        <dbReference type="HAMAP-Rule" id="MF_02033"/>
    </source>
</evidence>
<dbReference type="CDD" id="cd24048">
    <property type="entry name" value="ASKHA_NBD_FtsA"/>
    <property type="match status" value="1"/>
</dbReference>
<reference evidence="8 9" key="1">
    <citation type="journal article" date="2009" name="Appl. Environ. Microbiol.">
        <title>Genomic analysis of 'Elusimicrobium minutum,' the first cultivated representative of the phylum 'Elusimicrobia' (formerly termite group 1).</title>
        <authorList>
            <person name="Herlemann D.P.R."/>
            <person name="Geissinger O."/>
            <person name="Ikeda-Ohtsubo W."/>
            <person name="Kunin V."/>
            <person name="Sun H."/>
            <person name="Lapidus A."/>
            <person name="Hugenholtz P."/>
            <person name="Brune A."/>
        </authorList>
    </citation>
    <scope>NUCLEOTIDE SEQUENCE [LARGE SCALE GENOMIC DNA]</scope>
    <source>
        <strain evidence="8 9">Pei191</strain>
    </source>
</reference>